<keyword evidence="1" id="KW-0472">Membrane</keyword>
<gene>
    <name evidence="2" type="ORF">KC01_LOCUS16703</name>
</gene>
<dbReference type="Proteomes" id="UP001497482">
    <property type="component" value="Chromosome 17"/>
</dbReference>
<name>A0AAV2KFG7_KNICA</name>
<reference evidence="2 3" key="1">
    <citation type="submission" date="2024-04" db="EMBL/GenBank/DDBJ databases">
        <authorList>
            <person name="Waldvogel A.-M."/>
            <person name="Schoenle A."/>
        </authorList>
    </citation>
    <scope>NUCLEOTIDE SEQUENCE [LARGE SCALE GENOMIC DNA]</scope>
</reference>
<proteinExistence type="predicted"/>
<evidence type="ECO:0000313" key="3">
    <source>
        <dbReference type="Proteomes" id="UP001497482"/>
    </source>
</evidence>
<evidence type="ECO:0000313" key="2">
    <source>
        <dbReference type="EMBL" id="CAL1586684.1"/>
    </source>
</evidence>
<dbReference type="EMBL" id="OZ035839">
    <property type="protein sequence ID" value="CAL1586684.1"/>
    <property type="molecule type" value="Genomic_DNA"/>
</dbReference>
<evidence type="ECO:0000256" key="1">
    <source>
        <dbReference type="SAM" id="Phobius"/>
    </source>
</evidence>
<dbReference type="AlphaFoldDB" id="A0AAV2KFG7"/>
<accession>A0AAV2KFG7</accession>
<organism evidence="2 3">
    <name type="scientific">Knipowitschia caucasica</name>
    <name type="common">Caucasian dwarf goby</name>
    <name type="synonym">Pomatoschistus caucasicus</name>
    <dbReference type="NCBI Taxonomy" id="637954"/>
    <lineage>
        <taxon>Eukaryota</taxon>
        <taxon>Metazoa</taxon>
        <taxon>Chordata</taxon>
        <taxon>Craniata</taxon>
        <taxon>Vertebrata</taxon>
        <taxon>Euteleostomi</taxon>
        <taxon>Actinopterygii</taxon>
        <taxon>Neopterygii</taxon>
        <taxon>Teleostei</taxon>
        <taxon>Neoteleostei</taxon>
        <taxon>Acanthomorphata</taxon>
        <taxon>Gobiaria</taxon>
        <taxon>Gobiiformes</taxon>
        <taxon>Gobioidei</taxon>
        <taxon>Gobiidae</taxon>
        <taxon>Gobiinae</taxon>
        <taxon>Knipowitschia</taxon>
    </lineage>
</organism>
<feature type="transmembrane region" description="Helical" evidence="1">
    <location>
        <begin position="98"/>
        <end position="122"/>
    </location>
</feature>
<sequence length="125" mass="13317">MEGWVGGGVRLWGKFVEGSGGNEGCLWGCWVRLFYVVVRDRIVDKFGGGWGVEGLMGCGEVVVIVGWCGIVFVKVVFRGGGYMGGFGLDGVVGLDETWFDYVGILVGGFVMCEGGVVCGVWVCWG</sequence>
<keyword evidence="1" id="KW-0812">Transmembrane</keyword>
<keyword evidence="1" id="KW-1133">Transmembrane helix</keyword>
<evidence type="ECO:0008006" key="4">
    <source>
        <dbReference type="Google" id="ProtNLM"/>
    </source>
</evidence>
<feature type="transmembrane region" description="Helical" evidence="1">
    <location>
        <begin position="54"/>
        <end position="77"/>
    </location>
</feature>
<keyword evidence="3" id="KW-1185">Reference proteome</keyword>
<protein>
    <recommendedName>
        <fullName evidence="4">Transmembrane protein</fullName>
    </recommendedName>
</protein>